<evidence type="ECO:0000313" key="3">
    <source>
        <dbReference type="EMBL" id="MFK7643167.1"/>
    </source>
</evidence>
<dbReference type="EMBL" id="JBJGEB010000027">
    <property type="protein sequence ID" value="MFK7643167.1"/>
    <property type="molecule type" value="Genomic_DNA"/>
</dbReference>
<evidence type="ECO:0000256" key="1">
    <source>
        <dbReference type="SAM" id="SignalP"/>
    </source>
</evidence>
<dbReference type="Pfam" id="PF13827">
    <property type="entry name" value="DUF4189"/>
    <property type="match status" value="1"/>
</dbReference>
<feature type="domain" description="DUF4189" evidence="2">
    <location>
        <begin position="58"/>
        <end position="162"/>
    </location>
</feature>
<keyword evidence="4" id="KW-1185">Reference proteome</keyword>
<comment type="caution">
    <text evidence="3">The sequence shown here is derived from an EMBL/GenBank/DDBJ whole genome shotgun (WGS) entry which is preliminary data.</text>
</comment>
<gene>
    <name evidence="3" type="ORF">ACI43T_11855</name>
</gene>
<dbReference type="Proteomes" id="UP001621964">
    <property type="component" value="Unassembled WGS sequence"/>
</dbReference>
<name>A0ABW8Q6F2_9NEIS</name>
<feature type="chain" id="PRO_5045577811" evidence="1">
    <location>
        <begin position="19"/>
        <end position="171"/>
    </location>
</feature>
<sequence length="171" mass="18607">MKNIFLISIMILSGFVSANPLGGNPTNGYCQTVDGRACGWRGNGGSSQRRVINIPNHWGAIYYNPANRAFGYSDNNTEGYESAEEEALAGCIKAGGNKNPIASDGKGCRLGTKNQNSCSAIAMGKVEGYAIRSNRRLERAEQEALKACSKYSDSCEIRYSACSRHPDYLRY</sequence>
<feature type="signal peptide" evidence="1">
    <location>
        <begin position="1"/>
        <end position="18"/>
    </location>
</feature>
<evidence type="ECO:0000259" key="2">
    <source>
        <dbReference type="Pfam" id="PF13827"/>
    </source>
</evidence>
<keyword evidence="1" id="KW-0732">Signal</keyword>
<accession>A0ABW8Q6F2</accession>
<protein>
    <submittedName>
        <fullName evidence="3">DUF4189 domain-containing protein</fullName>
    </submittedName>
</protein>
<evidence type="ECO:0000313" key="4">
    <source>
        <dbReference type="Proteomes" id="UP001621964"/>
    </source>
</evidence>
<organism evidence="3 4">
    <name type="scientific">Neisseria oralis</name>
    <dbReference type="NCBI Taxonomy" id="1107316"/>
    <lineage>
        <taxon>Bacteria</taxon>
        <taxon>Pseudomonadati</taxon>
        <taxon>Pseudomonadota</taxon>
        <taxon>Betaproteobacteria</taxon>
        <taxon>Neisseriales</taxon>
        <taxon>Neisseriaceae</taxon>
        <taxon>Neisseria</taxon>
    </lineage>
</organism>
<reference evidence="3 4" key="1">
    <citation type="submission" date="2024-11" db="EMBL/GenBank/DDBJ databases">
        <authorList>
            <person name="Mikucki A.G."/>
            <person name="Kahler C.M."/>
        </authorList>
    </citation>
    <scope>NUCLEOTIDE SEQUENCE [LARGE SCALE GENOMIC DNA]</scope>
    <source>
        <strain evidence="3 4">EXNM717</strain>
    </source>
</reference>
<dbReference type="InterPro" id="IPR025240">
    <property type="entry name" value="DUF4189"/>
</dbReference>
<proteinExistence type="predicted"/>
<dbReference type="RefSeq" id="WP_405387304.1">
    <property type="nucleotide sequence ID" value="NZ_JBJGEB010000027.1"/>
</dbReference>